<keyword evidence="1" id="KW-0732">Signal</keyword>
<reference evidence="2" key="1">
    <citation type="submission" date="2020-01" db="EMBL/GenBank/DDBJ databases">
        <authorList>
            <person name="Meier V. D."/>
            <person name="Meier V D."/>
        </authorList>
    </citation>
    <scope>NUCLEOTIDE SEQUENCE</scope>
    <source>
        <strain evidence="2">HLG_WM_MAG_05</strain>
    </source>
</reference>
<dbReference type="PROSITE" id="PS51257">
    <property type="entry name" value="PROKAR_LIPOPROTEIN"/>
    <property type="match status" value="1"/>
</dbReference>
<dbReference type="AlphaFoldDB" id="A0A6S6TVG7"/>
<organism evidence="2">
    <name type="scientific">uncultured Sulfurovum sp</name>
    <dbReference type="NCBI Taxonomy" id="269237"/>
    <lineage>
        <taxon>Bacteria</taxon>
        <taxon>Pseudomonadati</taxon>
        <taxon>Campylobacterota</taxon>
        <taxon>Epsilonproteobacteria</taxon>
        <taxon>Campylobacterales</taxon>
        <taxon>Sulfurovaceae</taxon>
        <taxon>Sulfurovum</taxon>
        <taxon>environmental samples</taxon>
    </lineage>
</organism>
<feature type="signal peptide" evidence="1">
    <location>
        <begin position="1"/>
        <end position="19"/>
    </location>
</feature>
<evidence type="ECO:0000256" key="1">
    <source>
        <dbReference type="SAM" id="SignalP"/>
    </source>
</evidence>
<sequence>MKKPFQITAILLITLLFTACRTSPIYNVQESKIEGQKSADNVYKIIKEAGKSLGWKITQTQPGIAEGKLHLRTHLAVIKITYTNRAYNIDYVSSSNLDYDPESKEIHSNYNGWVQNLEKAIDIRL</sequence>
<keyword evidence="2" id="KW-0449">Lipoprotein</keyword>
<protein>
    <submittedName>
        <fullName evidence="2">Lipoprotein</fullName>
    </submittedName>
</protein>
<evidence type="ECO:0000313" key="2">
    <source>
        <dbReference type="EMBL" id="CAA6818589.1"/>
    </source>
</evidence>
<gene>
    <name evidence="2" type="ORF">HELGO_WM17548</name>
</gene>
<accession>A0A6S6TVG7</accession>
<proteinExistence type="predicted"/>
<feature type="chain" id="PRO_5027670980" evidence="1">
    <location>
        <begin position="20"/>
        <end position="125"/>
    </location>
</feature>
<name>A0A6S6TVG7_9BACT</name>
<dbReference type="EMBL" id="CACVAU010000054">
    <property type="protein sequence ID" value="CAA6818589.1"/>
    <property type="molecule type" value="Genomic_DNA"/>
</dbReference>